<reference evidence="1 2" key="1">
    <citation type="submission" date="2018-02" db="EMBL/GenBank/DDBJ databases">
        <title>Comparative genomes isolates from brazilian mangrove.</title>
        <authorList>
            <person name="Araujo J.E."/>
            <person name="Taketani R.G."/>
            <person name="Silva M.C.P."/>
            <person name="Loureco M.V."/>
            <person name="Andreote F.D."/>
        </authorList>
    </citation>
    <scope>NUCLEOTIDE SEQUENCE [LARGE SCALE GENOMIC DNA]</scope>
    <source>
        <strain evidence="1 2">Nap-Phe MGV</strain>
    </source>
</reference>
<dbReference type="EMBL" id="PUHZ01000024">
    <property type="protein sequence ID" value="PQO43237.1"/>
    <property type="molecule type" value="Genomic_DNA"/>
</dbReference>
<dbReference type="AlphaFoldDB" id="A0A2S8GFJ5"/>
<dbReference type="Proteomes" id="UP000237819">
    <property type="component" value="Unassembled WGS sequence"/>
</dbReference>
<evidence type="ECO:0000313" key="1">
    <source>
        <dbReference type="EMBL" id="PQO43237.1"/>
    </source>
</evidence>
<dbReference type="RefSeq" id="WP_105338450.1">
    <property type="nucleotide sequence ID" value="NZ_PUHZ01000024.1"/>
</dbReference>
<dbReference type="InterPro" id="IPR018697">
    <property type="entry name" value="DUF2199"/>
</dbReference>
<comment type="caution">
    <text evidence="1">The sequence shown here is derived from an EMBL/GenBank/DDBJ whole genome shotgun (WGS) entry which is preliminary data.</text>
</comment>
<dbReference type="Pfam" id="PF09965">
    <property type="entry name" value="DUF2199"/>
    <property type="match status" value="1"/>
</dbReference>
<proteinExistence type="predicted"/>
<organism evidence="1 2">
    <name type="scientific">Blastopirellula marina</name>
    <dbReference type="NCBI Taxonomy" id="124"/>
    <lineage>
        <taxon>Bacteria</taxon>
        <taxon>Pseudomonadati</taxon>
        <taxon>Planctomycetota</taxon>
        <taxon>Planctomycetia</taxon>
        <taxon>Pirellulales</taxon>
        <taxon>Pirellulaceae</taxon>
        <taxon>Blastopirellula</taxon>
    </lineage>
</organism>
<dbReference type="OrthoDB" id="4404538at2"/>
<name>A0A2S8GFJ5_9BACT</name>
<sequence>MTPGFYCQTCGAFHEELPMDYGAQAPHLYYDLPEAERATRCELTDELCVIDDEFFFLRGCLEIPILDADRPLVWGVWVSLSRDNFARTAELWETPGREAEPPMFGWLMTSLPLYPNTLSLKTHVHTRPIGERPTIELEPTDHPLAVEQREGISLARVEEIAAAILHGGG</sequence>
<accession>A0A2S8GFJ5</accession>
<protein>
    <submittedName>
        <fullName evidence="1">DUF2199 domain-containing protein</fullName>
    </submittedName>
</protein>
<gene>
    <name evidence="1" type="ORF">C5Y93_26425</name>
</gene>
<evidence type="ECO:0000313" key="2">
    <source>
        <dbReference type="Proteomes" id="UP000237819"/>
    </source>
</evidence>